<organism evidence="15 16">
    <name type="scientific">Pontibacter mangrovi</name>
    <dbReference type="NCBI Taxonomy" id="2589816"/>
    <lineage>
        <taxon>Bacteria</taxon>
        <taxon>Pseudomonadati</taxon>
        <taxon>Bacteroidota</taxon>
        <taxon>Cytophagia</taxon>
        <taxon>Cytophagales</taxon>
        <taxon>Hymenobacteraceae</taxon>
        <taxon>Pontibacter</taxon>
    </lineage>
</organism>
<proteinExistence type="inferred from homology"/>
<dbReference type="PANTHER" id="PTHR11533:SF174">
    <property type="entry name" value="PUROMYCIN-SENSITIVE AMINOPEPTIDASE-RELATED"/>
    <property type="match status" value="1"/>
</dbReference>
<dbReference type="InterPro" id="IPR011989">
    <property type="entry name" value="ARM-like"/>
</dbReference>
<evidence type="ECO:0000256" key="6">
    <source>
        <dbReference type="ARBA" id="ARBA00022438"/>
    </source>
</evidence>
<dbReference type="GO" id="GO:0008270">
    <property type="term" value="F:zinc ion binding"/>
    <property type="evidence" value="ECO:0007669"/>
    <property type="project" value="InterPro"/>
</dbReference>
<comment type="caution">
    <text evidence="15">The sequence shown here is derived from an EMBL/GenBank/DDBJ whole genome shotgun (WGS) entry which is preliminary data.</text>
</comment>
<dbReference type="InterPro" id="IPR001930">
    <property type="entry name" value="Peptidase_M1"/>
</dbReference>
<dbReference type="GO" id="GO:0016285">
    <property type="term" value="F:alanyl aminopeptidase activity"/>
    <property type="evidence" value="ECO:0007669"/>
    <property type="project" value="UniProtKB-EC"/>
</dbReference>
<dbReference type="InterPro" id="IPR027268">
    <property type="entry name" value="Peptidase_M4/M1_CTD_sf"/>
</dbReference>
<dbReference type="Gene3D" id="1.10.390.10">
    <property type="entry name" value="Neutral Protease Domain 2"/>
    <property type="match status" value="1"/>
</dbReference>
<dbReference type="InterPro" id="IPR045357">
    <property type="entry name" value="Aminopeptidase_N-like_N"/>
</dbReference>
<dbReference type="InterPro" id="IPR042097">
    <property type="entry name" value="Aminopeptidase_N-like_N_sf"/>
</dbReference>
<keyword evidence="7" id="KW-0645">Protease</keyword>
<dbReference type="GO" id="GO:0070006">
    <property type="term" value="F:metalloaminopeptidase activity"/>
    <property type="evidence" value="ECO:0007669"/>
    <property type="project" value="TreeGrafter"/>
</dbReference>
<keyword evidence="8" id="KW-0479">Metal-binding</keyword>
<dbReference type="EC" id="3.4.11.2" evidence="4"/>
<dbReference type="SUPFAM" id="SSF63737">
    <property type="entry name" value="Leukotriene A4 hydrolase N-terminal domain"/>
    <property type="match status" value="1"/>
</dbReference>
<keyword evidence="16" id="KW-1185">Reference proteome</keyword>
<dbReference type="Gene3D" id="1.25.10.10">
    <property type="entry name" value="Leucine-rich Repeat Variant"/>
    <property type="match status" value="1"/>
</dbReference>
<dbReference type="PANTHER" id="PTHR11533">
    <property type="entry name" value="PROTEASE M1 ZINC METALLOPROTEASE"/>
    <property type="match status" value="1"/>
</dbReference>
<sequence>MNHRFLSTVALAASMALTVGCKTSKPVSDTNGPDAPLPEISQEEAPSETSEPVWAPKKYAFNPSRTKAHDLLHTTLRVSFDWEKQYLNGLAELTLKPYFYPQRQLVLDAKGMDIHSVHLMNGYEATPLHYEYDGQKLSIDLGREYTREEEYKLEIDYTAKPNELEAGGSDAITEDKGLYFINPLGTDPNKPQQIWTQGETEASSAWFPTLDTPNERMTQDIYITVKPEFTTLSNGTFMYSRQNADGTKTDYWKQELPHAPYLAMMAIGKFAVVKDQWHDMDVDYYVEPEYEATAKKIFGNTPEMLEFFSQKLGVKYPWAKYAQVVVRDFVSGAMENTSASTFMEDLQLNERELLDKSWDGIIAHELFHQWFGDYVTTESWANLPLNESFANYSEYLWAEHKYGADEAAYLQLDEMGQYMSEAQTKREPLIRYYYNDKEEMFDSHSYAKGGRVLHMLRTLVGDEAWWASLNLYLTRNKFSDVEVAELRMAFEDVTGKDLMWFFDQWFMKPGHPELTVTQSYDKGQLQLHVRQVQDTTYMPIYRLPLQVAVWTGGKEQLFPIVVDQAEEVFTFDVAQKPQLVVFDAEQQLLAEVTHEKTEDELLFQFSNSGQLALKLESMAELQEQAARPQVQEMYRRGLQDNFWAVRSAALSVLSGLKEGQVAKIEPMVVKMATQDAKGSVRADALLALAAWNGNKHQQLFKQAMQDSSYQASAAAILAYAGTGAADTMQQLAKFEDEENEEVSLALATMYAVQAGPEKYDWFVRKLRAANNGDLYYLLQSFGAYLAANSQTNTPEAIALLADYAKNHNLYYVRAAAYQALMVMSEKPEVQALLQEIKAGEKDERLLDMYGE</sequence>
<keyword evidence="10" id="KW-0862">Zinc</keyword>
<feature type="domain" description="Peptidase M1 membrane alanine aminopeptidase" evidence="13">
    <location>
        <begin position="300"/>
        <end position="505"/>
    </location>
</feature>
<evidence type="ECO:0000259" key="13">
    <source>
        <dbReference type="Pfam" id="PF01433"/>
    </source>
</evidence>
<accession>A0A501W6C5</accession>
<dbReference type="GO" id="GO:0043171">
    <property type="term" value="P:peptide catabolic process"/>
    <property type="evidence" value="ECO:0007669"/>
    <property type="project" value="TreeGrafter"/>
</dbReference>
<reference evidence="15 16" key="1">
    <citation type="submission" date="2019-06" db="EMBL/GenBank/DDBJ databases">
        <title>A novel bacterium of genus Pontibacter, isolated from marine sediment.</title>
        <authorList>
            <person name="Huang H."/>
            <person name="Mo K."/>
            <person name="Hu Y."/>
        </authorList>
    </citation>
    <scope>NUCLEOTIDE SEQUENCE [LARGE SCALE GENOMIC DNA]</scope>
    <source>
        <strain evidence="15 16">HB172049</strain>
    </source>
</reference>
<dbReference type="Gene3D" id="2.60.40.1730">
    <property type="entry name" value="tricorn interacting facor f3 domain"/>
    <property type="match status" value="1"/>
</dbReference>
<feature type="region of interest" description="Disordered" evidence="12">
    <location>
        <begin position="24"/>
        <end position="52"/>
    </location>
</feature>
<dbReference type="CDD" id="cd09603">
    <property type="entry name" value="M1_APN_like"/>
    <property type="match status" value="1"/>
</dbReference>
<evidence type="ECO:0000256" key="12">
    <source>
        <dbReference type="SAM" id="MobiDB-lite"/>
    </source>
</evidence>
<evidence type="ECO:0000313" key="15">
    <source>
        <dbReference type="EMBL" id="TPE44838.1"/>
    </source>
</evidence>
<dbReference type="Pfam" id="PF17900">
    <property type="entry name" value="Peptidase_M1_N"/>
    <property type="match status" value="1"/>
</dbReference>
<feature type="domain" description="Aminopeptidase N-like N-terminal" evidence="14">
    <location>
        <begin position="73"/>
        <end position="262"/>
    </location>
</feature>
<dbReference type="SUPFAM" id="SSF55486">
    <property type="entry name" value="Metalloproteases ('zincins'), catalytic domain"/>
    <property type="match status" value="1"/>
</dbReference>
<keyword evidence="9" id="KW-0378">Hydrolase</keyword>
<dbReference type="GO" id="GO:0042277">
    <property type="term" value="F:peptide binding"/>
    <property type="evidence" value="ECO:0007669"/>
    <property type="project" value="TreeGrafter"/>
</dbReference>
<dbReference type="GO" id="GO:0006508">
    <property type="term" value="P:proteolysis"/>
    <property type="evidence" value="ECO:0007669"/>
    <property type="project" value="UniProtKB-KW"/>
</dbReference>
<dbReference type="SUPFAM" id="SSF48371">
    <property type="entry name" value="ARM repeat"/>
    <property type="match status" value="1"/>
</dbReference>
<dbReference type="AlphaFoldDB" id="A0A501W6C5"/>
<dbReference type="OrthoDB" id="100605at2"/>
<comment type="catalytic activity">
    <reaction evidence="1">
        <text>Release of an N-terminal amino acid, Xaa-|-Yaa- from a peptide, amide or arylamide. Xaa is preferably Ala, but may be most amino acids including Pro (slow action). When a terminal hydrophobic residue is followed by a prolyl residue, the two may be released as an intact Xaa-Pro dipeptide.</text>
        <dbReference type="EC" id="3.4.11.2"/>
    </reaction>
</comment>
<comment type="similarity">
    <text evidence="3">Belongs to the peptidase M1 family.</text>
</comment>
<evidence type="ECO:0000256" key="5">
    <source>
        <dbReference type="ARBA" id="ARBA00015611"/>
    </source>
</evidence>
<evidence type="ECO:0000256" key="10">
    <source>
        <dbReference type="ARBA" id="ARBA00022833"/>
    </source>
</evidence>
<keyword evidence="6" id="KW-0031">Aminopeptidase</keyword>
<evidence type="ECO:0000259" key="14">
    <source>
        <dbReference type="Pfam" id="PF17900"/>
    </source>
</evidence>
<protein>
    <recommendedName>
        <fullName evidence="5">Aminopeptidase N</fullName>
        <ecNumber evidence="4">3.4.11.2</ecNumber>
    </recommendedName>
</protein>
<evidence type="ECO:0000256" key="3">
    <source>
        <dbReference type="ARBA" id="ARBA00010136"/>
    </source>
</evidence>
<evidence type="ECO:0000256" key="11">
    <source>
        <dbReference type="ARBA" id="ARBA00023049"/>
    </source>
</evidence>
<dbReference type="Pfam" id="PF01433">
    <property type="entry name" value="Peptidase_M1"/>
    <property type="match status" value="1"/>
</dbReference>
<name>A0A501W6C5_9BACT</name>
<dbReference type="InterPro" id="IPR050344">
    <property type="entry name" value="Peptidase_M1_aminopeptidases"/>
</dbReference>
<dbReference type="GO" id="GO:0016020">
    <property type="term" value="C:membrane"/>
    <property type="evidence" value="ECO:0007669"/>
    <property type="project" value="TreeGrafter"/>
</dbReference>
<dbReference type="PROSITE" id="PS51257">
    <property type="entry name" value="PROKAR_LIPOPROTEIN"/>
    <property type="match status" value="1"/>
</dbReference>
<dbReference type="RefSeq" id="WP_140620862.1">
    <property type="nucleotide sequence ID" value="NZ_VFRQ01000003.1"/>
</dbReference>
<dbReference type="InterPro" id="IPR016024">
    <property type="entry name" value="ARM-type_fold"/>
</dbReference>
<gene>
    <name evidence="15" type="ORF">FJM65_07405</name>
</gene>
<dbReference type="InterPro" id="IPR014782">
    <property type="entry name" value="Peptidase_M1_dom"/>
</dbReference>
<dbReference type="EMBL" id="VFRQ01000003">
    <property type="protein sequence ID" value="TPE44838.1"/>
    <property type="molecule type" value="Genomic_DNA"/>
</dbReference>
<evidence type="ECO:0000256" key="7">
    <source>
        <dbReference type="ARBA" id="ARBA00022670"/>
    </source>
</evidence>
<dbReference type="GO" id="GO:0005615">
    <property type="term" value="C:extracellular space"/>
    <property type="evidence" value="ECO:0007669"/>
    <property type="project" value="TreeGrafter"/>
</dbReference>
<evidence type="ECO:0000256" key="8">
    <source>
        <dbReference type="ARBA" id="ARBA00022723"/>
    </source>
</evidence>
<dbReference type="PRINTS" id="PR00756">
    <property type="entry name" value="ALADIPTASE"/>
</dbReference>
<comment type="cofactor">
    <cofactor evidence="2">
        <name>Zn(2+)</name>
        <dbReference type="ChEBI" id="CHEBI:29105"/>
    </cofactor>
</comment>
<dbReference type="GO" id="GO:0005737">
    <property type="term" value="C:cytoplasm"/>
    <property type="evidence" value="ECO:0007669"/>
    <property type="project" value="TreeGrafter"/>
</dbReference>
<evidence type="ECO:0000256" key="4">
    <source>
        <dbReference type="ARBA" id="ARBA00012564"/>
    </source>
</evidence>
<evidence type="ECO:0000256" key="1">
    <source>
        <dbReference type="ARBA" id="ARBA00000098"/>
    </source>
</evidence>
<dbReference type="Proteomes" id="UP000316727">
    <property type="component" value="Unassembled WGS sequence"/>
</dbReference>
<evidence type="ECO:0000256" key="2">
    <source>
        <dbReference type="ARBA" id="ARBA00001947"/>
    </source>
</evidence>
<keyword evidence="11" id="KW-0482">Metalloprotease</keyword>
<evidence type="ECO:0000256" key="9">
    <source>
        <dbReference type="ARBA" id="ARBA00022801"/>
    </source>
</evidence>
<evidence type="ECO:0000313" key="16">
    <source>
        <dbReference type="Proteomes" id="UP000316727"/>
    </source>
</evidence>